<dbReference type="Proteomes" id="UP000807025">
    <property type="component" value="Unassembled WGS sequence"/>
</dbReference>
<evidence type="ECO:0000313" key="2">
    <source>
        <dbReference type="EMBL" id="KAF9488420.1"/>
    </source>
</evidence>
<dbReference type="AlphaFoldDB" id="A0A9P5ZJL0"/>
<sequence length="111" mass="12363">MRRGLPLHAAHLGLVTHGFISVASEYSNPGGSYQRRSIPYPPSPPSSFPTRPALPEPQPAAALNQAWPHVLRFVFQSSVLRFIYQLEGLARPHSCPRHVHPYRQGQLPVLP</sequence>
<name>A0A9P5ZJL0_PLEER</name>
<feature type="compositionally biased region" description="Pro residues" evidence="1">
    <location>
        <begin position="39"/>
        <end position="55"/>
    </location>
</feature>
<evidence type="ECO:0000256" key="1">
    <source>
        <dbReference type="SAM" id="MobiDB-lite"/>
    </source>
</evidence>
<organism evidence="2 3">
    <name type="scientific">Pleurotus eryngii</name>
    <name type="common">Boletus of the steppes</name>
    <dbReference type="NCBI Taxonomy" id="5323"/>
    <lineage>
        <taxon>Eukaryota</taxon>
        <taxon>Fungi</taxon>
        <taxon>Dikarya</taxon>
        <taxon>Basidiomycota</taxon>
        <taxon>Agaricomycotina</taxon>
        <taxon>Agaricomycetes</taxon>
        <taxon>Agaricomycetidae</taxon>
        <taxon>Agaricales</taxon>
        <taxon>Pleurotineae</taxon>
        <taxon>Pleurotaceae</taxon>
        <taxon>Pleurotus</taxon>
    </lineage>
</organism>
<protein>
    <submittedName>
        <fullName evidence="2">Uncharacterized protein</fullName>
    </submittedName>
</protein>
<gene>
    <name evidence="2" type="ORF">BDN71DRAFT_462113</name>
</gene>
<evidence type="ECO:0000313" key="3">
    <source>
        <dbReference type="Proteomes" id="UP000807025"/>
    </source>
</evidence>
<comment type="caution">
    <text evidence="2">The sequence shown here is derived from an EMBL/GenBank/DDBJ whole genome shotgun (WGS) entry which is preliminary data.</text>
</comment>
<reference evidence="2" key="1">
    <citation type="submission" date="2020-11" db="EMBL/GenBank/DDBJ databases">
        <authorList>
            <consortium name="DOE Joint Genome Institute"/>
            <person name="Ahrendt S."/>
            <person name="Riley R."/>
            <person name="Andreopoulos W."/>
            <person name="Labutti K."/>
            <person name="Pangilinan J."/>
            <person name="Ruiz-Duenas F.J."/>
            <person name="Barrasa J.M."/>
            <person name="Sanchez-Garcia M."/>
            <person name="Camarero S."/>
            <person name="Miyauchi S."/>
            <person name="Serrano A."/>
            <person name="Linde D."/>
            <person name="Babiker R."/>
            <person name="Drula E."/>
            <person name="Ayuso-Fernandez I."/>
            <person name="Pacheco R."/>
            <person name="Padilla G."/>
            <person name="Ferreira P."/>
            <person name="Barriuso J."/>
            <person name="Kellner H."/>
            <person name="Castanera R."/>
            <person name="Alfaro M."/>
            <person name="Ramirez L."/>
            <person name="Pisabarro A.G."/>
            <person name="Kuo A."/>
            <person name="Tritt A."/>
            <person name="Lipzen A."/>
            <person name="He G."/>
            <person name="Yan M."/>
            <person name="Ng V."/>
            <person name="Cullen D."/>
            <person name="Martin F."/>
            <person name="Rosso M.-N."/>
            <person name="Henrissat B."/>
            <person name="Hibbett D."/>
            <person name="Martinez A.T."/>
            <person name="Grigoriev I.V."/>
        </authorList>
    </citation>
    <scope>NUCLEOTIDE SEQUENCE</scope>
    <source>
        <strain evidence="2">ATCC 90797</strain>
    </source>
</reference>
<dbReference type="EMBL" id="MU154714">
    <property type="protein sequence ID" value="KAF9488420.1"/>
    <property type="molecule type" value="Genomic_DNA"/>
</dbReference>
<accession>A0A9P5ZJL0</accession>
<proteinExistence type="predicted"/>
<keyword evidence="3" id="KW-1185">Reference proteome</keyword>
<feature type="region of interest" description="Disordered" evidence="1">
    <location>
        <begin position="29"/>
        <end position="55"/>
    </location>
</feature>